<proteinExistence type="predicted"/>
<organism evidence="2 3">
    <name type="scientific">Arthrobacter agilis</name>
    <dbReference type="NCBI Taxonomy" id="37921"/>
    <lineage>
        <taxon>Bacteria</taxon>
        <taxon>Bacillati</taxon>
        <taxon>Actinomycetota</taxon>
        <taxon>Actinomycetes</taxon>
        <taxon>Micrococcales</taxon>
        <taxon>Micrococcaceae</taxon>
        <taxon>Arthrobacter</taxon>
    </lineage>
</organism>
<sequence length="61" mass="6496">RPGLLDSLLVSMFLWLGVCVFSGLMFPAVLAAALIVLVVRRRLQLVPATTPAQDAVPAPHS</sequence>
<evidence type="ECO:0000313" key="2">
    <source>
        <dbReference type="EMBL" id="AUZ87774.1"/>
    </source>
</evidence>
<reference evidence="2 3" key="1">
    <citation type="submission" date="2017-11" db="EMBL/GenBank/DDBJ databases">
        <title>Draft genome of Arthrobacter agilis strain UMCV2, a plant growth-promoting rhizobacterium and biocontrol capacity of phytopathogenic fungi.</title>
        <authorList>
            <person name="Martinez-Camara R."/>
            <person name="Santoyo G."/>
            <person name="Moreno-Hagelsieb G."/>
            <person name="Valencia-Cantero E."/>
        </authorList>
    </citation>
    <scope>NUCLEOTIDE SEQUENCE [LARGE SCALE GENOMIC DNA]</scope>
    <source>
        <strain evidence="2 3">UMCV2</strain>
    </source>
</reference>
<evidence type="ECO:0000313" key="3">
    <source>
        <dbReference type="Proteomes" id="UP000239187"/>
    </source>
</evidence>
<feature type="non-terminal residue" evidence="2">
    <location>
        <position position="1"/>
    </location>
</feature>
<dbReference type="Proteomes" id="UP000239187">
    <property type="component" value="Chromosome"/>
</dbReference>
<accession>A0A2L0UET1</accession>
<keyword evidence="1" id="KW-0812">Transmembrane</keyword>
<keyword evidence="1" id="KW-0472">Membrane</keyword>
<feature type="transmembrane region" description="Helical" evidence="1">
    <location>
        <begin position="12"/>
        <end position="39"/>
    </location>
</feature>
<protein>
    <submittedName>
        <fullName evidence="2">Uncharacterized protein</fullName>
    </submittedName>
</protein>
<dbReference type="AlphaFoldDB" id="A0A2L0UET1"/>
<gene>
    <name evidence="2" type="ORF">CVO76_09145</name>
</gene>
<dbReference type="RefSeq" id="WP_208739031.1">
    <property type="nucleotide sequence ID" value="NZ_CP024915.1"/>
</dbReference>
<keyword evidence="1" id="KW-1133">Transmembrane helix</keyword>
<evidence type="ECO:0000256" key="1">
    <source>
        <dbReference type="SAM" id="Phobius"/>
    </source>
</evidence>
<name>A0A2L0UET1_9MICC</name>
<dbReference type="EMBL" id="CP024915">
    <property type="protein sequence ID" value="AUZ87774.1"/>
    <property type="molecule type" value="Genomic_DNA"/>
</dbReference>